<dbReference type="EMBL" id="CAJOBC010089609">
    <property type="protein sequence ID" value="CAF4382299.1"/>
    <property type="molecule type" value="Genomic_DNA"/>
</dbReference>
<gene>
    <name evidence="2" type="ORF">GPM918_LOCUS37646</name>
    <name evidence="3" type="ORF">SRO942_LOCUS38420</name>
</gene>
<feature type="region of interest" description="Disordered" evidence="1">
    <location>
        <begin position="74"/>
        <end position="101"/>
    </location>
</feature>
<sequence length="115" mass="12887">MSNSTSTPPDPSDTTAALRPDDIDQQELANFDMKHDDPDPQQMLLSSVDTLHVPAAIPLASSTPFQQPAVYLQQSRPDTHTIPLNKRKNADDTNESEENGRNIYRYHKKIYGKPV</sequence>
<protein>
    <submittedName>
        <fullName evidence="2">Uncharacterized protein</fullName>
    </submittedName>
</protein>
<reference evidence="2" key="1">
    <citation type="submission" date="2021-02" db="EMBL/GenBank/DDBJ databases">
        <authorList>
            <person name="Nowell W R."/>
        </authorList>
    </citation>
    <scope>NUCLEOTIDE SEQUENCE</scope>
</reference>
<dbReference type="AlphaFoldDB" id="A0A815UIT8"/>
<proteinExistence type="predicted"/>
<evidence type="ECO:0000313" key="4">
    <source>
        <dbReference type="Proteomes" id="UP000663829"/>
    </source>
</evidence>
<feature type="region of interest" description="Disordered" evidence="1">
    <location>
        <begin position="1"/>
        <end position="23"/>
    </location>
</feature>
<dbReference type="Proteomes" id="UP000663829">
    <property type="component" value="Unassembled WGS sequence"/>
</dbReference>
<dbReference type="EMBL" id="CAJNOQ010024049">
    <property type="protein sequence ID" value="CAF1523168.1"/>
    <property type="molecule type" value="Genomic_DNA"/>
</dbReference>
<organism evidence="2 4">
    <name type="scientific">Didymodactylos carnosus</name>
    <dbReference type="NCBI Taxonomy" id="1234261"/>
    <lineage>
        <taxon>Eukaryota</taxon>
        <taxon>Metazoa</taxon>
        <taxon>Spiralia</taxon>
        <taxon>Gnathifera</taxon>
        <taxon>Rotifera</taxon>
        <taxon>Eurotatoria</taxon>
        <taxon>Bdelloidea</taxon>
        <taxon>Philodinida</taxon>
        <taxon>Philodinidae</taxon>
        <taxon>Didymodactylos</taxon>
    </lineage>
</organism>
<dbReference type="Proteomes" id="UP000681722">
    <property type="component" value="Unassembled WGS sequence"/>
</dbReference>
<keyword evidence="4" id="KW-1185">Reference proteome</keyword>
<name>A0A815UIT8_9BILA</name>
<accession>A0A815UIT8</accession>
<evidence type="ECO:0000256" key="1">
    <source>
        <dbReference type="SAM" id="MobiDB-lite"/>
    </source>
</evidence>
<evidence type="ECO:0000313" key="3">
    <source>
        <dbReference type="EMBL" id="CAF4382299.1"/>
    </source>
</evidence>
<comment type="caution">
    <text evidence="2">The sequence shown here is derived from an EMBL/GenBank/DDBJ whole genome shotgun (WGS) entry which is preliminary data.</text>
</comment>
<feature type="compositionally biased region" description="Low complexity" evidence="1">
    <location>
        <begin position="1"/>
        <end position="15"/>
    </location>
</feature>
<evidence type="ECO:0000313" key="2">
    <source>
        <dbReference type="EMBL" id="CAF1523168.1"/>
    </source>
</evidence>